<proteinExistence type="predicted"/>
<name>A0A8K0CQC5_IGNLU</name>
<organism evidence="1 2">
    <name type="scientific">Ignelater luminosus</name>
    <name type="common">Cucubano</name>
    <name type="synonym">Pyrophorus luminosus</name>
    <dbReference type="NCBI Taxonomy" id="2038154"/>
    <lineage>
        <taxon>Eukaryota</taxon>
        <taxon>Metazoa</taxon>
        <taxon>Ecdysozoa</taxon>
        <taxon>Arthropoda</taxon>
        <taxon>Hexapoda</taxon>
        <taxon>Insecta</taxon>
        <taxon>Pterygota</taxon>
        <taxon>Neoptera</taxon>
        <taxon>Endopterygota</taxon>
        <taxon>Coleoptera</taxon>
        <taxon>Polyphaga</taxon>
        <taxon>Elateriformia</taxon>
        <taxon>Elateroidea</taxon>
        <taxon>Elateridae</taxon>
        <taxon>Agrypninae</taxon>
        <taxon>Pyrophorini</taxon>
        <taxon>Ignelater</taxon>
    </lineage>
</organism>
<dbReference type="AlphaFoldDB" id="A0A8K0CQC5"/>
<comment type="caution">
    <text evidence="1">The sequence shown here is derived from an EMBL/GenBank/DDBJ whole genome shotgun (WGS) entry which is preliminary data.</text>
</comment>
<dbReference type="EMBL" id="VTPC01081646">
    <property type="protein sequence ID" value="KAF2887815.1"/>
    <property type="molecule type" value="Genomic_DNA"/>
</dbReference>
<dbReference type="Proteomes" id="UP000801492">
    <property type="component" value="Unassembled WGS sequence"/>
</dbReference>
<accession>A0A8K0CQC5</accession>
<protein>
    <submittedName>
        <fullName evidence="1">Uncharacterized protein</fullName>
    </submittedName>
</protein>
<sequence length="166" mass="19580">MDILEVPLYNKSHFKFLEMGLVWYNRTQRAISGKCEYLHDPRNNVIMEVQLYKMMSNEYRFFPLTFKANECAEYKKNSFGIKTMLSRSSNMDPCNLRGGFLYTVDKMIPDVSTFPPHLPLGSYKLVIRFLFHSDFQAQGDIYLRIVDKPIEWKKLPSLKRPHKGNN</sequence>
<keyword evidence="2" id="KW-1185">Reference proteome</keyword>
<evidence type="ECO:0000313" key="2">
    <source>
        <dbReference type="Proteomes" id="UP000801492"/>
    </source>
</evidence>
<gene>
    <name evidence="1" type="ORF">ILUMI_18360</name>
</gene>
<evidence type="ECO:0000313" key="1">
    <source>
        <dbReference type="EMBL" id="KAF2887815.1"/>
    </source>
</evidence>
<dbReference type="OrthoDB" id="8180029at2759"/>
<reference evidence="1" key="1">
    <citation type="submission" date="2019-08" db="EMBL/GenBank/DDBJ databases">
        <title>The genome of the North American firefly Photinus pyralis.</title>
        <authorList>
            <consortium name="Photinus pyralis genome working group"/>
            <person name="Fallon T.R."/>
            <person name="Sander Lower S.E."/>
            <person name="Weng J.-K."/>
        </authorList>
    </citation>
    <scope>NUCLEOTIDE SEQUENCE</scope>
    <source>
        <strain evidence="1">TRF0915ILg1</strain>
        <tissue evidence="1">Whole body</tissue>
    </source>
</reference>